<feature type="non-terminal residue" evidence="1">
    <location>
        <position position="1"/>
    </location>
</feature>
<sequence length="176" mass="20128">IAKIPMPRTTHKKETMAVLGNDSPRFGPKNLGTGKPYNVISKAHVFLDKFHAVLSSSYGTNFKTMAHRLLIVAVLIDDTQRRLKEALDEIPEQQRSWEKCEEVFIDITLTPQQRQAAVQSVINGGLRKNELYREFSYRIRRSVRLNKLPDTDRATLEGVKQALPSMVNSMVELKYM</sequence>
<reference evidence="1" key="1">
    <citation type="journal article" date="2020" name="Fungal Divers.">
        <title>Resolving the Mortierellaceae phylogeny through synthesis of multi-gene phylogenetics and phylogenomics.</title>
        <authorList>
            <person name="Vandepol N."/>
            <person name="Liber J."/>
            <person name="Desiro A."/>
            <person name="Na H."/>
            <person name="Kennedy M."/>
            <person name="Barry K."/>
            <person name="Grigoriev I.V."/>
            <person name="Miller A.N."/>
            <person name="O'Donnell K."/>
            <person name="Stajich J.E."/>
            <person name="Bonito G."/>
        </authorList>
    </citation>
    <scope>NUCLEOTIDE SEQUENCE</scope>
    <source>
        <strain evidence="1">CK1249</strain>
    </source>
</reference>
<evidence type="ECO:0000313" key="1">
    <source>
        <dbReference type="EMBL" id="KAF9936931.1"/>
    </source>
</evidence>
<proteinExistence type="predicted"/>
<organism evidence="1 2">
    <name type="scientific">Mortierella alpina</name>
    <name type="common">Oleaginous fungus</name>
    <name type="synonym">Mortierella renispora</name>
    <dbReference type="NCBI Taxonomy" id="64518"/>
    <lineage>
        <taxon>Eukaryota</taxon>
        <taxon>Fungi</taxon>
        <taxon>Fungi incertae sedis</taxon>
        <taxon>Mucoromycota</taxon>
        <taxon>Mortierellomycotina</taxon>
        <taxon>Mortierellomycetes</taxon>
        <taxon>Mortierellales</taxon>
        <taxon>Mortierellaceae</taxon>
        <taxon>Mortierella</taxon>
    </lineage>
</organism>
<accession>A0A9P6INF2</accession>
<dbReference type="Proteomes" id="UP000738359">
    <property type="component" value="Unassembled WGS sequence"/>
</dbReference>
<keyword evidence="2" id="KW-1185">Reference proteome</keyword>
<dbReference type="AlphaFoldDB" id="A0A9P6INF2"/>
<dbReference type="OrthoDB" id="2418706at2759"/>
<comment type="caution">
    <text evidence="1">The sequence shown here is derived from an EMBL/GenBank/DDBJ whole genome shotgun (WGS) entry which is preliminary data.</text>
</comment>
<evidence type="ECO:0000313" key="2">
    <source>
        <dbReference type="Proteomes" id="UP000738359"/>
    </source>
</evidence>
<protein>
    <submittedName>
        <fullName evidence="1">Uncharacterized protein</fullName>
    </submittedName>
</protein>
<gene>
    <name evidence="1" type="ORF">BGZ70_006722</name>
</gene>
<dbReference type="EMBL" id="JAAAHY010003874">
    <property type="protein sequence ID" value="KAF9936931.1"/>
    <property type="molecule type" value="Genomic_DNA"/>
</dbReference>
<feature type="non-terminal residue" evidence="1">
    <location>
        <position position="176"/>
    </location>
</feature>
<name>A0A9P6INF2_MORAP</name>